<protein>
    <submittedName>
        <fullName evidence="1">Uncharacterized protein</fullName>
    </submittedName>
</protein>
<reference evidence="1 2" key="1">
    <citation type="submission" date="2016-02" db="EMBL/GenBank/DDBJ databases">
        <title>Genome analysis of coral dinoflagellate symbionts highlights evolutionary adaptations to a symbiotic lifestyle.</title>
        <authorList>
            <person name="Aranda M."/>
            <person name="Li Y."/>
            <person name="Liew Y.J."/>
            <person name="Baumgarten S."/>
            <person name="Simakov O."/>
            <person name="Wilson M."/>
            <person name="Piel J."/>
            <person name="Ashoor H."/>
            <person name="Bougouffa S."/>
            <person name="Bajic V.B."/>
            <person name="Ryu T."/>
            <person name="Ravasi T."/>
            <person name="Bayer T."/>
            <person name="Micklem G."/>
            <person name="Kim H."/>
            <person name="Bhak J."/>
            <person name="Lajeunesse T.C."/>
            <person name="Voolstra C.R."/>
        </authorList>
    </citation>
    <scope>NUCLEOTIDE SEQUENCE [LARGE SCALE GENOMIC DNA]</scope>
    <source>
        <strain evidence="1 2">CCMP2467</strain>
    </source>
</reference>
<comment type="caution">
    <text evidence="1">The sequence shown here is derived from an EMBL/GenBank/DDBJ whole genome shotgun (WGS) entry which is preliminary data.</text>
</comment>
<dbReference type="Proteomes" id="UP000186817">
    <property type="component" value="Unassembled WGS sequence"/>
</dbReference>
<keyword evidence="2" id="KW-1185">Reference proteome</keyword>
<name>A0A1Q9BRB9_SYMMI</name>
<dbReference type="EMBL" id="LSRX01005953">
    <property type="protein sequence ID" value="OLP73247.1"/>
    <property type="molecule type" value="Genomic_DNA"/>
</dbReference>
<evidence type="ECO:0000313" key="2">
    <source>
        <dbReference type="Proteomes" id="UP000186817"/>
    </source>
</evidence>
<sequence>VKKRRPGALISVFPKDGEIGAFEDSDFDVVGVPRLRLFAAGGVGEISREFDDVNFKDFKCT</sequence>
<organism evidence="1 2">
    <name type="scientific">Symbiodinium microadriaticum</name>
    <name type="common">Dinoflagellate</name>
    <name type="synonym">Zooxanthella microadriatica</name>
    <dbReference type="NCBI Taxonomy" id="2951"/>
    <lineage>
        <taxon>Eukaryota</taxon>
        <taxon>Sar</taxon>
        <taxon>Alveolata</taxon>
        <taxon>Dinophyceae</taxon>
        <taxon>Suessiales</taxon>
        <taxon>Symbiodiniaceae</taxon>
        <taxon>Symbiodinium</taxon>
    </lineage>
</organism>
<accession>A0A1Q9BRB9</accession>
<proteinExistence type="predicted"/>
<evidence type="ECO:0000313" key="1">
    <source>
        <dbReference type="EMBL" id="OLP73247.1"/>
    </source>
</evidence>
<gene>
    <name evidence="1" type="ORF">AK812_SmicGene47586</name>
</gene>
<feature type="non-terminal residue" evidence="1">
    <location>
        <position position="1"/>
    </location>
</feature>
<dbReference type="AlphaFoldDB" id="A0A1Q9BRB9"/>